<evidence type="ECO:0000313" key="2">
    <source>
        <dbReference type="Proteomes" id="UP000637628"/>
    </source>
</evidence>
<proteinExistence type="predicted"/>
<sequence>MSGRDWLQWHEAYEVSGSSQARRLVVVQRYLTTALDGRPGRLVSLCAGDGRDVLPALAAHPGGRDVRAVLVELDPALSGRARLAAEALGLPSVEVRTADAGDPVAYRDVVPVDVLLACGVFGNISPGDMRRTVAAFPSFLAPGGVVIWTRGRGDVAADPSAEVRACFVAEGFEELAFTAPDDAGFRVGMSRLATATATATATAGAATATGRLFAFR</sequence>
<keyword evidence="2" id="KW-1185">Reference proteome</keyword>
<evidence type="ECO:0008006" key="3">
    <source>
        <dbReference type="Google" id="ProtNLM"/>
    </source>
</evidence>
<organism evidence="1 2">
    <name type="scientific">Paractinoplanes durhamensis</name>
    <dbReference type="NCBI Taxonomy" id="113563"/>
    <lineage>
        <taxon>Bacteria</taxon>
        <taxon>Bacillati</taxon>
        <taxon>Actinomycetota</taxon>
        <taxon>Actinomycetes</taxon>
        <taxon>Micromonosporales</taxon>
        <taxon>Micromonosporaceae</taxon>
        <taxon>Paractinoplanes</taxon>
    </lineage>
</organism>
<gene>
    <name evidence="1" type="ORF">Adu01nite_65680</name>
</gene>
<dbReference type="InterPro" id="IPR029063">
    <property type="entry name" value="SAM-dependent_MTases_sf"/>
</dbReference>
<name>A0ABQ3Z5W4_9ACTN</name>
<dbReference type="Gene3D" id="3.40.50.150">
    <property type="entry name" value="Vaccinia Virus protein VP39"/>
    <property type="match status" value="1"/>
</dbReference>
<evidence type="ECO:0000313" key="1">
    <source>
        <dbReference type="EMBL" id="GIE05218.1"/>
    </source>
</evidence>
<reference evidence="1 2" key="1">
    <citation type="submission" date="2021-01" db="EMBL/GenBank/DDBJ databases">
        <title>Whole genome shotgun sequence of Actinoplanes durhamensis NBRC 14914.</title>
        <authorList>
            <person name="Komaki H."/>
            <person name="Tamura T."/>
        </authorList>
    </citation>
    <scope>NUCLEOTIDE SEQUENCE [LARGE SCALE GENOMIC DNA]</scope>
    <source>
        <strain evidence="1 2">NBRC 14914</strain>
    </source>
</reference>
<dbReference type="EMBL" id="BOML01000052">
    <property type="protein sequence ID" value="GIE05218.1"/>
    <property type="molecule type" value="Genomic_DNA"/>
</dbReference>
<comment type="caution">
    <text evidence="1">The sequence shown here is derived from an EMBL/GenBank/DDBJ whole genome shotgun (WGS) entry which is preliminary data.</text>
</comment>
<dbReference type="CDD" id="cd02440">
    <property type="entry name" value="AdoMet_MTases"/>
    <property type="match status" value="1"/>
</dbReference>
<accession>A0ABQ3Z5W4</accession>
<protein>
    <recommendedName>
        <fullName evidence="3">SAM-dependent methyltransferase</fullName>
    </recommendedName>
</protein>
<dbReference type="Proteomes" id="UP000637628">
    <property type="component" value="Unassembled WGS sequence"/>
</dbReference>
<dbReference type="SUPFAM" id="SSF53335">
    <property type="entry name" value="S-adenosyl-L-methionine-dependent methyltransferases"/>
    <property type="match status" value="1"/>
</dbReference>